<dbReference type="PROSITE" id="PS51846">
    <property type="entry name" value="CNNM"/>
    <property type="match status" value="1"/>
</dbReference>
<proteinExistence type="predicted"/>
<dbReference type="Gene3D" id="3.10.580.10">
    <property type="entry name" value="CBS-domain"/>
    <property type="match status" value="1"/>
</dbReference>
<keyword evidence="2" id="KW-0129">CBS domain</keyword>
<dbReference type="SUPFAM" id="SSF56176">
    <property type="entry name" value="FAD-binding/transporter-associated domain-like"/>
    <property type="match status" value="1"/>
</dbReference>
<reference evidence="6 7" key="1">
    <citation type="submission" date="2019-02" db="EMBL/GenBank/DDBJ databases">
        <title>Deep-cultivation of Planctomycetes and their phenomic and genomic characterization uncovers novel biology.</title>
        <authorList>
            <person name="Wiegand S."/>
            <person name="Jogler M."/>
            <person name="Boedeker C."/>
            <person name="Pinto D."/>
            <person name="Vollmers J."/>
            <person name="Rivas-Marin E."/>
            <person name="Kohn T."/>
            <person name="Peeters S.H."/>
            <person name="Heuer A."/>
            <person name="Rast P."/>
            <person name="Oberbeckmann S."/>
            <person name="Bunk B."/>
            <person name="Jeske O."/>
            <person name="Meyerdierks A."/>
            <person name="Storesund J.E."/>
            <person name="Kallscheuer N."/>
            <person name="Luecker S."/>
            <person name="Lage O.M."/>
            <person name="Pohl T."/>
            <person name="Merkel B.J."/>
            <person name="Hornburger P."/>
            <person name="Mueller R.-W."/>
            <person name="Bruemmer F."/>
            <person name="Labrenz M."/>
            <person name="Spormann A.M."/>
            <person name="Op Den Camp H."/>
            <person name="Overmann J."/>
            <person name="Amann R."/>
            <person name="Jetten M.S.M."/>
            <person name="Mascher T."/>
            <person name="Medema M.H."/>
            <person name="Devos D.P."/>
            <person name="Kaster A.-K."/>
            <person name="Ovreas L."/>
            <person name="Rohde M."/>
            <person name="Galperin M.Y."/>
            <person name="Jogler C."/>
        </authorList>
    </citation>
    <scope>NUCLEOTIDE SEQUENCE [LARGE SCALE GENOMIC DNA]</scope>
    <source>
        <strain evidence="6 7">Pla111</strain>
    </source>
</reference>
<dbReference type="SUPFAM" id="SSF54631">
    <property type="entry name" value="CBS-domain pair"/>
    <property type="match status" value="1"/>
</dbReference>
<evidence type="ECO:0000256" key="1">
    <source>
        <dbReference type="ARBA" id="ARBA00022737"/>
    </source>
</evidence>
<dbReference type="GO" id="GO:0050660">
    <property type="term" value="F:flavin adenine dinucleotide binding"/>
    <property type="evidence" value="ECO:0007669"/>
    <property type="project" value="InterPro"/>
</dbReference>
<dbReference type="Gene3D" id="3.30.465.10">
    <property type="match status" value="1"/>
</dbReference>
<evidence type="ECO:0000256" key="3">
    <source>
        <dbReference type="PROSITE-ProRule" id="PRU01193"/>
    </source>
</evidence>
<protein>
    <recommendedName>
        <fullName evidence="5">CNNM transmembrane domain-containing protein</fullName>
    </recommendedName>
</protein>
<dbReference type="AlphaFoldDB" id="A0A5C5VSJ6"/>
<dbReference type="InterPro" id="IPR036318">
    <property type="entry name" value="FAD-bd_PCMH-like_sf"/>
</dbReference>
<gene>
    <name evidence="6" type="ORF">Pla111_29830</name>
</gene>
<dbReference type="EMBL" id="SJPH01000008">
    <property type="protein sequence ID" value="TWT41606.1"/>
    <property type="molecule type" value="Genomic_DNA"/>
</dbReference>
<sequence>MALLMAASAIFSCGEAALFSLTRQQRARLREGGKAEQFAADLLKQPNRLLTVVLFWNLLVNMAFFALSSVVSLRLSKAAEAGLVPSWSTQAFAMGSLLSLIVASELLPKSIGVLHPLRLAPLLAPLLRVAVRVLDPVFPLLQAANDACARVFFPRLQPEPYLELNDLEKAVDLGSHETYDNEPLLIQERQVVQRVVELADSTAQDLMRPRRRCLVLHPPVSLSDLVGQADGVGEYVLVTEPDSDEIGAALPLSRLGLLPPDRLHARAEAVVYTPWCASAAATLTLLRTEGRRVAAVLNELGETIGIVTIEQLLDHVLRDTSRVDPNDIHSHILRPVDQGAWMVSGSTPLRRLAYALRRLPIDEQNSDTSILQAASEAIRTARSSTVGGLLVELLHRSPLRGDDVRFAGLRWRVVTGPLLADDGASDEPLTIRLSVAPPEGSTSSESGGAGR</sequence>
<accession>A0A5C5VSJ6</accession>
<dbReference type="InterPro" id="IPR016169">
    <property type="entry name" value="FAD-bd_PCMH_sub2"/>
</dbReference>
<evidence type="ECO:0000259" key="5">
    <source>
        <dbReference type="PROSITE" id="PS51846"/>
    </source>
</evidence>
<keyword evidence="3 4" id="KW-0472">Membrane</keyword>
<feature type="domain" description="CNNM transmembrane" evidence="5">
    <location>
        <begin position="1"/>
        <end position="188"/>
    </location>
</feature>
<dbReference type="PANTHER" id="PTHR22777:SF17">
    <property type="entry name" value="UPF0053 PROTEIN SLL0260"/>
    <property type="match status" value="1"/>
</dbReference>
<evidence type="ECO:0000313" key="6">
    <source>
        <dbReference type="EMBL" id="TWT41606.1"/>
    </source>
</evidence>
<evidence type="ECO:0000256" key="4">
    <source>
        <dbReference type="SAM" id="Phobius"/>
    </source>
</evidence>
<keyword evidence="1" id="KW-0677">Repeat</keyword>
<name>A0A5C5VSJ6_9BACT</name>
<evidence type="ECO:0000256" key="2">
    <source>
        <dbReference type="ARBA" id="ARBA00023122"/>
    </source>
</evidence>
<keyword evidence="3 4" id="KW-1133">Transmembrane helix</keyword>
<keyword evidence="3 4" id="KW-0812">Transmembrane</keyword>
<organism evidence="6 7">
    <name type="scientific">Botrimarina hoheduenensis</name>
    <dbReference type="NCBI Taxonomy" id="2528000"/>
    <lineage>
        <taxon>Bacteria</taxon>
        <taxon>Pseudomonadati</taxon>
        <taxon>Planctomycetota</taxon>
        <taxon>Planctomycetia</taxon>
        <taxon>Pirellulales</taxon>
        <taxon>Lacipirellulaceae</taxon>
        <taxon>Botrimarina</taxon>
    </lineage>
</organism>
<dbReference type="GO" id="GO:0005886">
    <property type="term" value="C:plasma membrane"/>
    <property type="evidence" value="ECO:0007669"/>
    <property type="project" value="TreeGrafter"/>
</dbReference>
<dbReference type="Proteomes" id="UP000318995">
    <property type="component" value="Unassembled WGS sequence"/>
</dbReference>
<dbReference type="InterPro" id="IPR046342">
    <property type="entry name" value="CBS_dom_sf"/>
</dbReference>
<dbReference type="InterPro" id="IPR002550">
    <property type="entry name" value="CNNM"/>
</dbReference>
<dbReference type="Pfam" id="PF01595">
    <property type="entry name" value="CNNM"/>
    <property type="match status" value="1"/>
</dbReference>
<dbReference type="PANTHER" id="PTHR22777">
    <property type="entry name" value="HEMOLYSIN-RELATED"/>
    <property type="match status" value="1"/>
</dbReference>
<keyword evidence="7" id="KW-1185">Reference proteome</keyword>
<evidence type="ECO:0000313" key="7">
    <source>
        <dbReference type="Proteomes" id="UP000318995"/>
    </source>
</evidence>
<feature type="transmembrane region" description="Helical" evidence="4">
    <location>
        <begin position="53"/>
        <end position="75"/>
    </location>
</feature>
<comment type="caution">
    <text evidence="6">The sequence shown here is derived from an EMBL/GenBank/DDBJ whole genome shotgun (WGS) entry which is preliminary data.</text>
</comment>